<dbReference type="Pfam" id="PF03466">
    <property type="entry name" value="LysR_substrate"/>
    <property type="match status" value="1"/>
</dbReference>
<dbReference type="SUPFAM" id="SSF53850">
    <property type="entry name" value="Periplasmic binding protein-like II"/>
    <property type="match status" value="1"/>
</dbReference>
<dbReference type="InterPro" id="IPR036388">
    <property type="entry name" value="WH-like_DNA-bd_sf"/>
</dbReference>
<dbReference type="InterPro" id="IPR000847">
    <property type="entry name" value="LysR_HTH_N"/>
</dbReference>
<dbReference type="SUPFAM" id="SSF46785">
    <property type="entry name" value="Winged helix' DNA-binding domain"/>
    <property type="match status" value="1"/>
</dbReference>
<keyword evidence="3" id="KW-0238">DNA-binding</keyword>
<dbReference type="PANTHER" id="PTHR30537">
    <property type="entry name" value="HTH-TYPE TRANSCRIPTIONAL REGULATOR"/>
    <property type="match status" value="1"/>
</dbReference>
<dbReference type="GO" id="GO:0006351">
    <property type="term" value="P:DNA-templated transcription"/>
    <property type="evidence" value="ECO:0007669"/>
    <property type="project" value="TreeGrafter"/>
</dbReference>
<name>A0A220VI40_9GAMM</name>
<dbReference type="GO" id="GO:0043565">
    <property type="term" value="F:sequence-specific DNA binding"/>
    <property type="evidence" value="ECO:0007669"/>
    <property type="project" value="TreeGrafter"/>
</dbReference>
<comment type="similarity">
    <text evidence="1">Belongs to the LysR transcriptional regulatory family.</text>
</comment>
<evidence type="ECO:0000313" key="7">
    <source>
        <dbReference type="Proteomes" id="UP000242175"/>
    </source>
</evidence>
<dbReference type="PROSITE" id="PS50931">
    <property type="entry name" value="HTH_LYSR"/>
    <property type="match status" value="1"/>
</dbReference>
<dbReference type="Proteomes" id="UP000242175">
    <property type="component" value="Chromosome small"/>
</dbReference>
<dbReference type="Gene3D" id="3.40.190.290">
    <property type="match status" value="1"/>
</dbReference>
<dbReference type="InterPro" id="IPR058163">
    <property type="entry name" value="LysR-type_TF_proteobact-type"/>
</dbReference>
<protein>
    <submittedName>
        <fullName evidence="6">LysR family transcriptional regulator</fullName>
    </submittedName>
</protein>
<keyword evidence="2" id="KW-0805">Transcription regulation</keyword>
<evidence type="ECO:0000259" key="5">
    <source>
        <dbReference type="PROSITE" id="PS50931"/>
    </source>
</evidence>
<evidence type="ECO:0000256" key="3">
    <source>
        <dbReference type="ARBA" id="ARBA00023125"/>
    </source>
</evidence>
<dbReference type="Gene3D" id="1.10.10.10">
    <property type="entry name" value="Winged helix-like DNA-binding domain superfamily/Winged helix DNA-binding domain"/>
    <property type="match status" value="1"/>
</dbReference>
<dbReference type="FunFam" id="1.10.10.10:FF:000001">
    <property type="entry name" value="LysR family transcriptional regulator"/>
    <property type="match status" value="1"/>
</dbReference>
<evidence type="ECO:0000256" key="2">
    <source>
        <dbReference type="ARBA" id="ARBA00023015"/>
    </source>
</evidence>
<accession>A0A220VI40</accession>
<evidence type="ECO:0000313" key="6">
    <source>
        <dbReference type="EMBL" id="ASK79852.1"/>
    </source>
</evidence>
<dbReference type="InterPro" id="IPR005119">
    <property type="entry name" value="LysR_subst-bd"/>
</dbReference>
<evidence type="ECO:0000256" key="4">
    <source>
        <dbReference type="ARBA" id="ARBA00023163"/>
    </source>
</evidence>
<dbReference type="Pfam" id="PF00126">
    <property type="entry name" value="HTH_1"/>
    <property type="match status" value="1"/>
</dbReference>
<keyword evidence="7" id="KW-1185">Reference proteome</keyword>
<dbReference type="KEGG" id="pmai:CF386_12505"/>
<proteinExistence type="inferred from homology"/>
<gene>
    <name evidence="6" type="ORF">CF386_12505</name>
</gene>
<dbReference type="RefSeq" id="WP_089074760.1">
    <property type="nucleotide sequence ID" value="NZ_CBCSAM010000003.1"/>
</dbReference>
<organism evidence="6 7">
    <name type="scientific">Paraphotobacterium marinum</name>
    <dbReference type="NCBI Taxonomy" id="1755811"/>
    <lineage>
        <taxon>Bacteria</taxon>
        <taxon>Pseudomonadati</taxon>
        <taxon>Pseudomonadota</taxon>
        <taxon>Gammaproteobacteria</taxon>
        <taxon>Vibrionales</taxon>
        <taxon>Vibrionaceae</taxon>
        <taxon>Paraphotobacterium</taxon>
    </lineage>
</organism>
<dbReference type="GO" id="GO:0003700">
    <property type="term" value="F:DNA-binding transcription factor activity"/>
    <property type="evidence" value="ECO:0007669"/>
    <property type="project" value="InterPro"/>
</dbReference>
<dbReference type="OrthoDB" id="6706085at2"/>
<dbReference type="InterPro" id="IPR036390">
    <property type="entry name" value="WH_DNA-bd_sf"/>
</dbReference>
<evidence type="ECO:0000256" key="1">
    <source>
        <dbReference type="ARBA" id="ARBA00009437"/>
    </source>
</evidence>
<sequence length="295" mass="33457">MDLIQCIETYVQVVQEGSFNAAARKLKTTSSAVSKRIQWLEDKIGIQLLKRTTRSLSITEAGSLFYDRSIKQLDSLQLLFDETRSMNDTPMGKLRIGASAVIGSKFIVRYVKQFIQNYPKVRLQLITTPSWKLPEVSYDIFISREHEQLNSLSLKATPLFEYSAKFYASQKYIDQYGEPSSFEDLVNHNVLICGEGSTRDITDINGKTITVSGNFSSTNAESLLYCARDGVGIIFASNIGVQSDLKKGMLLPILKHVTVDRSQVFAYYPKLEFEHQLSRLFLNYLKKQIALENSF</sequence>
<dbReference type="AlphaFoldDB" id="A0A220VI40"/>
<dbReference type="EMBL" id="CP022356">
    <property type="protein sequence ID" value="ASK79852.1"/>
    <property type="molecule type" value="Genomic_DNA"/>
</dbReference>
<keyword evidence="4" id="KW-0804">Transcription</keyword>
<reference evidence="6 7" key="1">
    <citation type="journal article" date="2016" name="Int. J. Syst. Evol. Microbiol.">
        <title>Paraphotobacterium marinum gen. nov., sp. nov., a member of the family Vibrionaceae, isolated from surface seawater.</title>
        <authorList>
            <person name="Huang Z."/>
            <person name="Dong C."/>
            <person name="Shao Z."/>
        </authorList>
    </citation>
    <scope>NUCLEOTIDE SEQUENCE [LARGE SCALE GENOMIC DNA]</scope>
    <source>
        <strain evidence="6 7">NSCS20N07D</strain>
    </source>
</reference>
<feature type="domain" description="HTH lysR-type" evidence="5">
    <location>
        <begin position="1"/>
        <end position="59"/>
    </location>
</feature>
<dbReference type="PANTHER" id="PTHR30537:SF5">
    <property type="entry name" value="HTH-TYPE TRANSCRIPTIONAL ACTIVATOR TTDR-RELATED"/>
    <property type="match status" value="1"/>
</dbReference>